<organism evidence="1 2">
    <name type="scientific">Sipha flava</name>
    <name type="common">yellow sugarcane aphid</name>
    <dbReference type="NCBI Taxonomy" id="143950"/>
    <lineage>
        <taxon>Eukaryota</taxon>
        <taxon>Metazoa</taxon>
        <taxon>Ecdysozoa</taxon>
        <taxon>Arthropoda</taxon>
        <taxon>Hexapoda</taxon>
        <taxon>Insecta</taxon>
        <taxon>Pterygota</taxon>
        <taxon>Neoptera</taxon>
        <taxon>Paraneoptera</taxon>
        <taxon>Hemiptera</taxon>
        <taxon>Sternorrhyncha</taxon>
        <taxon>Aphidomorpha</taxon>
        <taxon>Aphidoidea</taxon>
        <taxon>Aphididae</taxon>
        <taxon>Sipha</taxon>
    </lineage>
</organism>
<reference evidence="2" key="1">
    <citation type="submission" date="2025-08" db="UniProtKB">
        <authorList>
            <consortium name="RefSeq"/>
        </authorList>
    </citation>
    <scope>IDENTIFICATION</scope>
    <source>
        <tissue evidence="2">Whole body</tissue>
    </source>
</reference>
<keyword evidence="1" id="KW-1185">Reference proteome</keyword>
<accession>A0A8B8FGR5</accession>
<dbReference type="OrthoDB" id="6584579at2759"/>
<dbReference type="RefSeq" id="XP_025409923.1">
    <property type="nucleotide sequence ID" value="XM_025554138.1"/>
</dbReference>
<evidence type="ECO:0000313" key="2">
    <source>
        <dbReference type="RefSeq" id="XP_025409923.1"/>
    </source>
</evidence>
<gene>
    <name evidence="2" type="primary">LOC112683222</name>
</gene>
<proteinExistence type="predicted"/>
<dbReference type="AlphaFoldDB" id="A0A8B8FGR5"/>
<evidence type="ECO:0000313" key="1">
    <source>
        <dbReference type="Proteomes" id="UP000694846"/>
    </source>
</evidence>
<protein>
    <submittedName>
        <fullName evidence="2">Uncharacterized protein LOC112683222</fullName>
    </submittedName>
</protein>
<dbReference type="GeneID" id="112683222"/>
<name>A0A8B8FGR5_9HEMI</name>
<dbReference type="Proteomes" id="UP000694846">
    <property type="component" value="Unplaced"/>
</dbReference>
<sequence>MFIVQQMTSVSHLIGNLTSMIILKKSCCKALKTLGFVERVSNEFNLLAPLKSLYCALVRPILEYVMVIWDPNTVIAKNQVEGVQRKFLYFTARVFHITHQPYDYEPVLAKLGLTTLADRRISASQDFLRKFMDGSIECPDLLCEINFKIPNFHPRSLYPFFIPICTTNYSFNRSIFKIMRITNENIPNFTFV</sequence>